<name>A0A1W9ZDF7_MYCAN</name>
<proteinExistence type="predicted"/>
<evidence type="ECO:0000313" key="7">
    <source>
        <dbReference type="Proteomes" id="UP000192284"/>
    </source>
</evidence>
<evidence type="ECO:0000259" key="5">
    <source>
        <dbReference type="PROSITE" id="PS51194"/>
    </source>
</evidence>
<dbReference type="Gene3D" id="3.40.50.300">
    <property type="entry name" value="P-loop containing nucleotide triphosphate hydrolases"/>
    <property type="match status" value="2"/>
</dbReference>
<evidence type="ECO:0000256" key="1">
    <source>
        <dbReference type="ARBA" id="ARBA00022741"/>
    </source>
</evidence>
<dbReference type="GO" id="GO:0036297">
    <property type="term" value="P:interstrand cross-link repair"/>
    <property type="evidence" value="ECO:0007669"/>
    <property type="project" value="TreeGrafter"/>
</dbReference>
<keyword evidence="2" id="KW-0067">ATP-binding</keyword>
<evidence type="ECO:0000256" key="2">
    <source>
        <dbReference type="ARBA" id="ARBA00022840"/>
    </source>
</evidence>
<feature type="domain" description="Helicase ATP-binding" evidence="4">
    <location>
        <begin position="100"/>
        <end position="295"/>
    </location>
</feature>
<organism evidence="6 7">
    <name type="scientific">Mycobacterium angelicum</name>
    <dbReference type="NCBI Taxonomy" id="470074"/>
    <lineage>
        <taxon>Bacteria</taxon>
        <taxon>Bacillati</taxon>
        <taxon>Actinomycetota</taxon>
        <taxon>Actinomycetes</taxon>
        <taxon>Mycobacteriales</taxon>
        <taxon>Mycobacteriaceae</taxon>
        <taxon>Mycobacterium</taxon>
    </lineage>
</organism>
<dbReference type="SMART" id="SM00487">
    <property type="entry name" value="DEXDc"/>
    <property type="match status" value="1"/>
</dbReference>
<keyword evidence="7" id="KW-1185">Reference proteome</keyword>
<dbReference type="Pfam" id="PF00270">
    <property type="entry name" value="DEAD"/>
    <property type="match status" value="1"/>
</dbReference>
<dbReference type="GO" id="GO:0005524">
    <property type="term" value="F:ATP binding"/>
    <property type="evidence" value="ECO:0007669"/>
    <property type="project" value="UniProtKB-KW"/>
</dbReference>
<dbReference type="InterPro" id="IPR018973">
    <property type="entry name" value="MZB"/>
</dbReference>
<dbReference type="InterPro" id="IPR027417">
    <property type="entry name" value="P-loop_NTPase"/>
</dbReference>
<dbReference type="PROSITE" id="PS51194">
    <property type="entry name" value="HELICASE_CTER"/>
    <property type="match status" value="1"/>
</dbReference>
<dbReference type="GO" id="GO:0043138">
    <property type="term" value="F:3'-5' DNA helicase activity"/>
    <property type="evidence" value="ECO:0007669"/>
    <property type="project" value="TreeGrafter"/>
</dbReference>
<reference evidence="6 7" key="1">
    <citation type="submission" date="2017-02" db="EMBL/GenBank/DDBJ databases">
        <title>The new phylogeny of genus Mycobacterium.</title>
        <authorList>
            <person name="Tortoli E."/>
            <person name="Trovato A."/>
            <person name="Cirillo D.M."/>
        </authorList>
    </citation>
    <scope>NUCLEOTIDE SEQUENCE [LARGE SCALE GENOMIC DNA]</scope>
    <source>
        <strain evidence="6 7">DSM 45057</strain>
    </source>
</reference>
<dbReference type="PANTHER" id="PTHR47957">
    <property type="entry name" value="ATP-DEPENDENT HELICASE HRQ1"/>
    <property type="match status" value="1"/>
</dbReference>
<dbReference type="Pfam" id="PF09369">
    <property type="entry name" value="MZB"/>
    <property type="match status" value="1"/>
</dbReference>
<sequence length="1549" mass="170499">MIDRLDPLETSKQIEGSYKRYLKTLLAPRNERLAAAFDAEIDATNLLTRGPILEMTPPYETGATCRQLIEQGVLHPDFLRVGAPSFSVDQRLYVHQESAIRKFVAGRNLVISTGTGSGKTESFLIPIINALLQERARGTLGPGVRALLLYPMNALANDQLKRLRSVLAGLPEITFGRYTGETLKDVRAAESEFQQSNVAERRLPNELLSREEMRSRPPHLLLTNYAMLEYLLLRPADIDLFDGPHAGTWRFIVMDEAHVYDGAQGSEVALLMRRLKQRVAPRSTLQCVATSASLTGSAGSDPRREAMGFATDLFDAKFEYVEGDFARQDLIEPVRKRHLPESNWRLTDDQLLALRTGTIDRTEVAPSDVGLAIALTSEQSLIELKDALASGPVDVRELQDRLWPDDERSSEKLDALVDLGSGVRDDAGHPVLSARYHLFVRATEGAFVAFNDDGPRIFLSRHEVDPDTGRAVFEFGTCTRCGAVHLAGQLDDQKKYFFPAKKADASVNWLVLADAEGDVVVDEDEVTLAEDDVKVGGVGPTTRLLCTGCGLLANTGAAVCPGSNCDGAQMLLVREHPRPKRIMTRCTECGTQSRQGVRRLRTDVNAAPAVVTTALYQQLPEAVDDAADQVGGGRKLLMFSDSRQAAAFAAPYLDHTYARMLERRYITQALRDPAAAEGDLTFRDLAILTREKAQAAGHFAHSLGNIEITQAVNQWVSGELMTLETRQSLEGLGIMRVALRQDTPVSMRGFTSVGLSEDEGWMLLNELVKTVRLQGAITVLDRVDVKNERFAPRNSRVRMRSTGSDRAKQIISWHPSGSGTTNARITFLRKVLDALSNDTPAERVLKGCWDLLERAGFLASEPDRALGGHVFQLDQTRLCVSNGADCQWYQCDTCRLLTAFSIRGLCPNGRCTGMLKPFELPLPEKDPNHYRVVYQTMNTAPLSAREHTAQWDAKAAAAIQRDFVSGKVNVLSCSTTFELGVDVGDLQSVVMRNMPPKTANYVQRAGRAGRRAESAALVVTYANRSAHDLAQYQDPTSMIAGRMRIPWVPVENARIARRHAHSIALAAYFRHCSEAREEKWKTAGQFFSPAPDSGPSPARRVSDFLTPVPESVLVALHTALPHTVQAEIGIADGTWVEELARLLDSAESELIEDVNDIEERITEAVRERQFSLSKRLDDTKRTITGRELLGYLANRNILPKYGFPVDTVELSTLNAADPVGRQLELARDLSLAIYDYAPGNEVVAGGKVWTSAGLKKRPGKGLVHHQYRICQQCERFQRGSNLNPTDVCPSCGDPFKSTGTLVIPEFGFIAANDNRDVGSAPPERLWHGGSYVETPGDEVGLYPWHGRDGMKVTARAGVRAWLAVISEGTGDGFQMCESCGWARATERGSRRRKHQKPDTNKDCDGPLEKVSLGHRYQSDVAEFTFDGVSYHHDQDATWLSSLYAILEGASYALEISRDDIDGALSWSSDHRRSVVLFDTVPGGAGAAKKIAENIGAVLEAAVKRVMSCDCGEETSCYGCLRSYRNGRFHDKLSRRAALRLLGGIAASTA</sequence>
<gene>
    <name evidence="6" type="ORF">BST12_25020</name>
</gene>
<feature type="domain" description="Helicase C-terminal" evidence="5">
    <location>
        <begin position="872"/>
        <end position="1056"/>
    </location>
</feature>
<protein>
    <submittedName>
        <fullName evidence="6">DEAD/DEAH box helicase</fullName>
    </submittedName>
</protein>
<feature type="compositionally biased region" description="Basic and acidic residues" evidence="3">
    <location>
        <begin position="1396"/>
        <end position="1406"/>
    </location>
</feature>
<dbReference type="OrthoDB" id="3197455at2"/>
<dbReference type="GO" id="GO:0006289">
    <property type="term" value="P:nucleotide-excision repair"/>
    <property type="evidence" value="ECO:0007669"/>
    <property type="project" value="TreeGrafter"/>
</dbReference>
<dbReference type="PROSITE" id="PS51192">
    <property type="entry name" value="HELICASE_ATP_BIND_1"/>
    <property type="match status" value="1"/>
</dbReference>
<dbReference type="InterPro" id="IPR001650">
    <property type="entry name" value="Helicase_C-like"/>
</dbReference>
<keyword evidence="6" id="KW-0347">Helicase</keyword>
<dbReference type="Proteomes" id="UP000192284">
    <property type="component" value="Unassembled WGS sequence"/>
</dbReference>
<dbReference type="GO" id="GO:0003676">
    <property type="term" value="F:nucleic acid binding"/>
    <property type="evidence" value="ECO:0007669"/>
    <property type="project" value="InterPro"/>
</dbReference>
<evidence type="ECO:0000259" key="4">
    <source>
        <dbReference type="PROSITE" id="PS51192"/>
    </source>
</evidence>
<evidence type="ECO:0000313" key="6">
    <source>
        <dbReference type="EMBL" id="ORA12441.1"/>
    </source>
</evidence>
<dbReference type="InterPro" id="IPR011545">
    <property type="entry name" value="DEAD/DEAH_box_helicase_dom"/>
</dbReference>
<dbReference type="EMBL" id="MVHE01000072">
    <property type="protein sequence ID" value="ORA12441.1"/>
    <property type="molecule type" value="Genomic_DNA"/>
</dbReference>
<dbReference type="SUPFAM" id="SSF52540">
    <property type="entry name" value="P-loop containing nucleoside triphosphate hydrolases"/>
    <property type="match status" value="2"/>
</dbReference>
<accession>A0A1W9ZDF7</accession>
<dbReference type="InterPro" id="IPR014001">
    <property type="entry name" value="Helicase_ATP-bd"/>
</dbReference>
<comment type="caution">
    <text evidence="6">The sequence shown here is derived from an EMBL/GenBank/DDBJ whole genome shotgun (WGS) entry which is preliminary data.</text>
</comment>
<dbReference type="CDD" id="cd17923">
    <property type="entry name" value="DEXHc_Hrq1-like"/>
    <property type="match status" value="1"/>
</dbReference>
<keyword evidence="1" id="KW-0547">Nucleotide-binding</keyword>
<evidence type="ECO:0000256" key="3">
    <source>
        <dbReference type="SAM" id="MobiDB-lite"/>
    </source>
</evidence>
<dbReference type="PANTHER" id="PTHR47957:SF3">
    <property type="entry name" value="ATP-DEPENDENT HELICASE HRQ1"/>
    <property type="match status" value="1"/>
</dbReference>
<feature type="region of interest" description="Disordered" evidence="3">
    <location>
        <begin position="1386"/>
        <end position="1406"/>
    </location>
</feature>
<dbReference type="Pfam" id="PF00271">
    <property type="entry name" value="Helicase_C"/>
    <property type="match status" value="1"/>
</dbReference>
<keyword evidence="6" id="KW-0378">Hydrolase</keyword>
<dbReference type="RefSeq" id="WP_083115923.1">
    <property type="nucleotide sequence ID" value="NZ_JACKTS010000053.1"/>
</dbReference>
<dbReference type="SMART" id="SM00490">
    <property type="entry name" value="HELICc"/>
    <property type="match status" value="1"/>
</dbReference>